<name>A0A239IHQ2_9BACT</name>
<sequence length="127" mass="14296">MQAFLLIQLSASATYEQPLLAELKQLLPDLAVLDIDGRSDELLQHYALRLLREADRAVVCIKADEAAAGLINVMPLLEELLQSSQNRLVLLLGQYPRLLRIFESRPQLQYKQVAEQDVLSEVRGALD</sequence>
<keyword evidence="2" id="KW-1185">Reference proteome</keyword>
<reference evidence="2" key="1">
    <citation type="submission" date="2017-06" db="EMBL/GenBank/DDBJ databases">
        <authorList>
            <person name="Varghese N."/>
            <person name="Submissions S."/>
        </authorList>
    </citation>
    <scope>NUCLEOTIDE SEQUENCE [LARGE SCALE GENOMIC DNA]</scope>
    <source>
        <strain evidence="2">NKM1</strain>
    </source>
</reference>
<dbReference type="Proteomes" id="UP000198432">
    <property type="component" value="Unassembled WGS sequence"/>
</dbReference>
<dbReference type="AlphaFoldDB" id="A0A239IHQ2"/>
<evidence type="ECO:0008006" key="3">
    <source>
        <dbReference type="Google" id="ProtNLM"/>
    </source>
</evidence>
<dbReference type="OrthoDB" id="894055at2"/>
<organism evidence="1 2">
    <name type="scientific">Pontibacter ummariensis</name>
    <dbReference type="NCBI Taxonomy" id="1610492"/>
    <lineage>
        <taxon>Bacteria</taxon>
        <taxon>Pseudomonadati</taxon>
        <taxon>Bacteroidota</taxon>
        <taxon>Cytophagia</taxon>
        <taxon>Cytophagales</taxon>
        <taxon>Hymenobacteraceae</taxon>
        <taxon>Pontibacter</taxon>
    </lineage>
</organism>
<evidence type="ECO:0000313" key="2">
    <source>
        <dbReference type="Proteomes" id="UP000198432"/>
    </source>
</evidence>
<dbReference type="EMBL" id="FZOQ01000017">
    <property type="protein sequence ID" value="SNS93137.1"/>
    <property type="molecule type" value="Genomic_DNA"/>
</dbReference>
<proteinExistence type="predicted"/>
<accession>A0A239IHQ2</accession>
<evidence type="ECO:0000313" key="1">
    <source>
        <dbReference type="EMBL" id="SNS93137.1"/>
    </source>
</evidence>
<protein>
    <recommendedName>
        <fullName evidence="3">SpoIIAA-like</fullName>
    </recommendedName>
</protein>
<gene>
    <name evidence="1" type="ORF">SAMN06296052_11761</name>
</gene>
<dbReference type="RefSeq" id="WP_089320507.1">
    <property type="nucleotide sequence ID" value="NZ_FZOQ01000017.1"/>
</dbReference>